<dbReference type="Proteomes" id="UP001236270">
    <property type="component" value="Unassembled WGS sequence"/>
</dbReference>
<evidence type="ECO:0000313" key="1">
    <source>
        <dbReference type="EMBL" id="MDQ2307669.1"/>
    </source>
</evidence>
<protein>
    <submittedName>
        <fullName evidence="1">Siphovirus Gp157 family protein</fullName>
    </submittedName>
</protein>
<dbReference type="AlphaFoldDB" id="A0AAW8HHM0"/>
<dbReference type="Pfam" id="PF05565">
    <property type="entry name" value="Sipho_Gp157"/>
    <property type="match status" value="1"/>
</dbReference>
<evidence type="ECO:0000313" key="2">
    <source>
        <dbReference type="Proteomes" id="UP001236270"/>
    </source>
</evidence>
<dbReference type="InterPro" id="IPR008840">
    <property type="entry name" value="Sipho_Gp157"/>
</dbReference>
<sequence>MSQNTTAIAIAANMNKLLALVEAGEFSPEDIADTIEGEELALGDKFDGIMSLVRNLEGQAKTVAEEAARLSDRKKSFEGQAKNLKGYILKCMQAAELKSFKTERNTLTVREGSLSVIIDDENQRPDELVSVVTVVAPDKNTIKAAIEAGTEVKGAHLEVGAETLQVR</sequence>
<gene>
    <name evidence="1" type="ORF">RBJ30_00940</name>
</gene>
<dbReference type="EMBL" id="JAVDNV010000001">
    <property type="protein sequence ID" value="MDQ2307669.1"/>
    <property type="molecule type" value="Genomic_DNA"/>
</dbReference>
<proteinExistence type="predicted"/>
<accession>A0AAW8HHM0</accession>
<dbReference type="KEGG" id="pge:LG71_17995"/>
<comment type="caution">
    <text evidence="1">The sequence shown here is derived from an EMBL/GenBank/DDBJ whole genome shotgun (WGS) entry which is preliminary data.</text>
</comment>
<dbReference type="GeneID" id="61384769"/>
<organism evidence="1 2">
    <name type="scientific">Pluralibacter gergoviae</name>
    <name type="common">Enterobacter gergoviae</name>
    <dbReference type="NCBI Taxonomy" id="61647"/>
    <lineage>
        <taxon>Bacteria</taxon>
        <taxon>Pseudomonadati</taxon>
        <taxon>Pseudomonadota</taxon>
        <taxon>Gammaproteobacteria</taxon>
        <taxon>Enterobacterales</taxon>
        <taxon>Enterobacteriaceae</taxon>
        <taxon>Pluralibacter</taxon>
    </lineage>
</organism>
<name>A0AAW8HHM0_PLUGE</name>
<reference evidence="1" key="1">
    <citation type="submission" date="2023-08" db="EMBL/GenBank/DDBJ databases">
        <title>WGS of pathogenic bacterial species, Los Angeles County Public Health Laboratories.</title>
        <authorList>
            <person name="Garrigues J.M."/>
            <person name="Green N.M."/>
        </authorList>
    </citation>
    <scope>NUCLEOTIDE SEQUENCE</scope>
    <source>
        <strain evidence="1">LACPHL-BACT-2023-00068</strain>
    </source>
</reference>
<dbReference type="RefSeq" id="WP_043084266.1">
    <property type="nucleotide sequence ID" value="NZ_CBCSIS010000003.1"/>
</dbReference>